<dbReference type="EMBL" id="CAJPVI010000054">
    <property type="protein sequence ID" value="CAG2159121.1"/>
    <property type="molecule type" value="Genomic_DNA"/>
</dbReference>
<evidence type="ECO:0000313" key="1">
    <source>
        <dbReference type="EMBL" id="CAG2159121.1"/>
    </source>
</evidence>
<protein>
    <submittedName>
        <fullName evidence="1">Uncharacterized protein</fullName>
    </submittedName>
</protein>
<dbReference type="Proteomes" id="UP000672657">
    <property type="component" value="Unassembled WGS sequence"/>
</dbReference>
<proteinExistence type="predicted"/>
<name>A0ABM8TS49_9BURK</name>
<evidence type="ECO:0000313" key="2">
    <source>
        <dbReference type="Proteomes" id="UP000672657"/>
    </source>
</evidence>
<gene>
    <name evidence="1" type="ORF">LMG26411_06456</name>
</gene>
<organism evidence="1 2">
    <name type="scientific">Cupriavidus numazuensis</name>
    <dbReference type="NCBI Taxonomy" id="221992"/>
    <lineage>
        <taxon>Bacteria</taxon>
        <taxon>Pseudomonadati</taxon>
        <taxon>Pseudomonadota</taxon>
        <taxon>Betaproteobacteria</taxon>
        <taxon>Burkholderiales</taxon>
        <taxon>Burkholderiaceae</taxon>
        <taxon>Cupriavidus</taxon>
    </lineage>
</organism>
<sequence length="78" mass="8948">MTELDGELDSELRDALKSCELDFLRTILVRYREKGFDSESVYGLLEAMRNNVSDDIEDKILELMDIVAGFCAPGMRVW</sequence>
<comment type="caution">
    <text evidence="1">The sequence shown here is derived from an EMBL/GenBank/DDBJ whole genome shotgun (WGS) entry which is preliminary data.</text>
</comment>
<reference evidence="1 2" key="1">
    <citation type="submission" date="2021-03" db="EMBL/GenBank/DDBJ databases">
        <authorList>
            <person name="Peeters C."/>
        </authorList>
    </citation>
    <scope>NUCLEOTIDE SEQUENCE [LARGE SCALE GENOMIC DNA]</scope>
    <source>
        <strain evidence="1 2">LMG 26411</strain>
    </source>
</reference>
<accession>A0ABM8TS49</accession>
<keyword evidence="2" id="KW-1185">Reference proteome</keyword>